<dbReference type="AlphaFoldDB" id="A0A7S9DVU5"/>
<proteinExistence type="predicted"/>
<sequence>MKPVKRLIFLFLFPLLVSCQNGEPPLSATERWQISDRFIVDGKLSAHGAFTALLLADNSLEVWNNKVRKQVSGWQTNQLVPKTMLMDLSESAEYILSANDTTVQVWYTDNEESLGNVDFSTHLGDAKITQILFLLPPYLFLVGTSSGDVIFADSLNNSYRVNRHHTSDVVQLALSKDQRTLFSGGNDGLVVKWDMINYRPIVTKRLPFRIVSLAIGRDNQIFISDALKDHILWDSSQNSVVGQITYWQRFKSFRHAIFTPHQPWLVTSSPKAGMHLWHTDDMTMRGSWQVEAQTPGSTVEDIKVIGTRSLRTLSTNGVLQDWDLSSFVLKTIK</sequence>
<evidence type="ECO:0000313" key="3">
    <source>
        <dbReference type="EMBL" id="QPG04838.1"/>
    </source>
</evidence>
<evidence type="ECO:0000313" key="4">
    <source>
        <dbReference type="Proteomes" id="UP000595095"/>
    </source>
</evidence>
<keyword evidence="2" id="KW-0732">Signal</keyword>
<organism evidence="3 4">
    <name type="scientific">Salinimonas marina</name>
    <dbReference type="NCBI Taxonomy" id="2785918"/>
    <lineage>
        <taxon>Bacteria</taxon>
        <taxon>Pseudomonadati</taxon>
        <taxon>Pseudomonadota</taxon>
        <taxon>Gammaproteobacteria</taxon>
        <taxon>Alteromonadales</taxon>
        <taxon>Alteromonadaceae</taxon>
        <taxon>Alteromonas/Salinimonas group</taxon>
        <taxon>Salinimonas</taxon>
    </lineage>
</organism>
<feature type="repeat" description="WD" evidence="1">
    <location>
        <begin position="162"/>
        <end position="203"/>
    </location>
</feature>
<dbReference type="RefSeq" id="WP_195809930.1">
    <property type="nucleotide sequence ID" value="NZ_CP064795.1"/>
</dbReference>
<dbReference type="Pfam" id="PF00400">
    <property type="entry name" value="WD40"/>
    <property type="match status" value="1"/>
</dbReference>
<dbReference type="PROSITE" id="PS50082">
    <property type="entry name" value="WD_REPEATS_2"/>
    <property type="match status" value="1"/>
</dbReference>
<dbReference type="EMBL" id="CP064795">
    <property type="protein sequence ID" value="QPG04838.1"/>
    <property type="molecule type" value="Genomic_DNA"/>
</dbReference>
<dbReference type="PROSITE" id="PS50294">
    <property type="entry name" value="WD_REPEATS_REGION"/>
    <property type="match status" value="1"/>
</dbReference>
<dbReference type="Proteomes" id="UP000595095">
    <property type="component" value="Chromosome"/>
</dbReference>
<accession>A0A7S9DVU5</accession>
<dbReference type="InterPro" id="IPR036322">
    <property type="entry name" value="WD40_repeat_dom_sf"/>
</dbReference>
<name>A0A7S9DVU5_9ALTE</name>
<keyword evidence="4" id="KW-1185">Reference proteome</keyword>
<dbReference type="InterPro" id="IPR001680">
    <property type="entry name" value="WD40_rpt"/>
</dbReference>
<feature type="signal peptide" evidence="2">
    <location>
        <begin position="1"/>
        <end position="22"/>
    </location>
</feature>
<feature type="chain" id="PRO_5032618589" evidence="2">
    <location>
        <begin position="23"/>
        <end position="333"/>
    </location>
</feature>
<dbReference type="SUPFAM" id="SSF50978">
    <property type="entry name" value="WD40 repeat-like"/>
    <property type="match status" value="1"/>
</dbReference>
<protein>
    <submittedName>
        <fullName evidence="3">WD40 repeat domain-containing protein</fullName>
    </submittedName>
</protein>
<gene>
    <name evidence="3" type="ORF">IT774_11725</name>
</gene>
<dbReference type="Gene3D" id="2.130.10.10">
    <property type="entry name" value="YVTN repeat-like/Quinoprotein amine dehydrogenase"/>
    <property type="match status" value="1"/>
</dbReference>
<dbReference type="KEGG" id="smaa:IT774_11725"/>
<reference evidence="3 4" key="1">
    <citation type="submission" date="2020-11" db="EMBL/GenBank/DDBJ databases">
        <title>Complete genome sequence for Salinimonas sp. strain G2-b.</title>
        <authorList>
            <person name="Park S.-J."/>
        </authorList>
    </citation>
    <scope>NUCLEOTIDE SEQUENCE [LARGE SCALE GENOMIC DNA]</scope>
    <source>
        <strain evidence="3 4">G2-b</strain>
    </source>
</reference>
<dbReference type="InterPro" id="IPR015943">
    <property type="entry name" value="WD40/YVTN_repeat-like_dom_sf"/>
</dbReference>
<dbReference type="SMART" id="SM00320">
    <property type="entry name" value="WD40"/>
    <property type="match status" value="2"/>
</dbReference>
<dbReference type="PROSITE" id="PS51257">
    <property type="entry name" value="PROKAR_LIPOPROTEIN"/>
    <property type="match status" value="1"/>
</dbReference>
<evidence type="ECO:0000256" key="1">
    <source>
        <dbReference type="PROSITE-ProRule" id="PRU00221"/>
    </source>
</evidence>
<keyword evidence="1" id="KW-0853">WD repeat</keyword>
<evidence type="ECO:0000256" key="2">
    <source>
        <dbReference type="SAM" id="SignalP"/>
    </source>
</evidence>